<evidence type="ECO:0000313" key="2">
    <source>
        <dbReference type="Proteomes" id="UP000289738"/>
    </source>
</evidence>
<dbReference type="AlphaFoldDB" id="A0A445ATA8"/>
<dbReference type="Gramene" id="arahy.Tifrunner.gnm2.ann2.Ah11g235600.1">
    <property type="protein sequence ID" value="arahy.Tifrunner.gnm2.ann2.Ah11g235600.1-CDS-1"/>
    <property type="gene ID" value="arahy.Tifrunner.gnm2.ann2.Ah11g235600"/>
</dbReference>
<dbReference type="Proteomes" id="UP000289738">
    <property type="component" value="Chromosome B01"/>
</dbReference>
<name>A0A445ATA8_ARAHY</name>
<dbReference type="PANTHER" id="PTHR36795:SF3">
    <property type="match status" value="1"/>
</dbReference>
<protein>
    <submittedName>
        <fullName evidence="1">Uncharacterized protein</fullName>
    </submittedName>
</protein>
<evidence type="ECO:0000313" key="1">
    <source>
        <dbReference type="EMBL" id="RYR29633.1"/>
    </source>
</evidence>
<sequence length="138" mass="16535">MASLGKRSYEYRRLLNEDEVNEETLLRKQVKKAKAWLKFRALASRRRPRIRVAGLRKFIRKRTKFLSKFKIHWRKAMKRLKNGQSHMNDLFGANYLFMQPNSTPFGCRQKQPRNNYMGYGHHHHHQGFSTTFSVGRIN</sequence>
<dbReference type="EMBL" id="SDMP01000011">
    <property type="protein sequence ID" value="RYR29633.1"/>
    <property type="molecule type" value="Genomic_DNA"/>
</dbReference>
<dbReference type="PANTHER" id="PTHR36795">
    <property type="entry name" value="OS01G0938400 PROTEIN"/>
    <property type="match status" value="1"/>
</dbReference>
<proteinExistence type="predicted"/>
<keyword evidence="2" id="KW-1185">Reference proteome</keyword>
<comment type="caution">
    <text evidence="1">The sequence shown here is derived from an EMBL/GenBank/DDBJ whole genome shotgun (WGS) entry which is preliminary data.</text>
</comment>
<gene>
    <name evidence="1" type="ORF">Ahy_B01g054076</name>
</gene>
<accession>A0A445ATA8</accession>
<organism evidence="1 2">
    <name type="scientific">Arachis hypogaea</name>
    <name type="common">Peanut</name>
    <dbReference type="NCBI Taxonomy" id="3818"/>
    <lineage>
        <taxon>Eukaryota</taxon>
        <taxon>Viridiplantae</taxon>
        <taxon>Streptophyta</taxon>
        <taxon>Embryophyta</taxon>
        <taxon>Tracheophyta</taxon>
        <taxon>Spermatophyta</taxon>
        <taxon>Magnoliopsida</taxon>
        <taxon>eudicotyledons</taxon>
        <taxon>Gunneridae</taxon>
        <taxon>Pentapetalae</taxon>
        <taxon>rosids</taxon>
        <taxon>fabids</taxon>
        <taxon>Fabales</taxon>
        <taxon>Fabaceae</taxon>
        <taxon>Papilionoideae</taxon>
        <taxon>50 kb inversion clade</taxon>
        <taxon>dalbergioids sensu lato</taxon>
        <taxon>Dalbergieae</taxon>
        <taxon>Pterocarpus clade</taxon>
        <taxon>Arachis</taxon>
    </lineage>
</organism>
<reference evidence="1 2" key="1">
    <citation type="submission" date="2019-01" db="EMBL/GenBank/DDBJ databases">
        <title>Sequencing of cultivated peanut Arachis hypogaea provides insights into genome evolution and oil improvement.</title>
        <authorList>
            <person name="Chen X."/>
        </authorList>
    </citation>
    <scope>NUCLEOTIDE SEQUENCE [LARGE SCALE GENOMIC DNA]</scope>
    <source>
        <strain evidence="2">cv. Fuhuasheng</strain>
        <tissue evidence="1">Leaves</tissue>
    </source>
</reference>